<keyword evidence="1" id="KW-0808">Transferase</keyword>
<organism evidence="4 5">
    <name type="scientific">Siminovitchia thermophila</name>
    <dbReference type="NCBI Taxonomy" id="1245522"/>
    <lineage>
        <taxon>Bacteria</taxon>
        <taxon>Bacillati</taxon>
        <taxon>Bacillota</taxon>
        <taxon>Bacilli</taxon>
        <taxon>Bacillales</taxon>
        <taxon>Bacillaceae</taxon>
        <taxon>Siminovitchia</taxon>
    </lineage>
</organism>
<accession>A0ABS2RBN3</accession>
<dbReference type="Proteomes" id="UP000823485">
    <property type="component" value="Unassembled WGS sequence"/>
</dbReference>
<gene>
    <name evidence="4" type="ORF">JOC94_003253</name>
</gene>
<sequence>MPFYVRKMQKSDIPQVRQVAKTSWNHTYEGIIPSEIQERFLEFAYSDAMLNKRLARSMMFVSEVGEKIVGFAGFSPVQENGHAELTAIYIDPAHQSNGLGTALLNEGLKHLNDAQNIFVNVEKENDSGIAFYKAKGFTTVTEFAEKFDGHILKTVRMVLKL</sequence>
<keyword evidence="5" id="KW-1185">Reference proteome</keyword>
<reference evidence="4 5" key="1">
    <citation type="submission" date="2021-01" db="EMBL/GenBank/DDBJ databases">
        <title>Genomic Encyclopedia of Type Strains, Phase IV (KMG-IV): sequencing the most valuable type-strain genomes for metagenomic binning, comparative biology and taxonomic classification.</title>
        <authorList>
            <person name="Goeker M."/>
        </authorList>
    </citation>
    <scope>NUCLEOTIDE SEQUENCE [LARGE SCALE GENOMIC DNA]</scope>
    <source>
        <strain evidence="4 5">DSM 105453</strain>
    </source>
</reference>
<dbReference type="PROSITE" id="PS51186">
    <property type="entry name" value="GNAT"/>
    <property type="match status" value="1"/>
</dbReference>
<comment type="caution">
    <text evidence="4">The sequence shown here is derived from an EMBL/GenBank/DDBJ whole genome shotgun (WGS) entry which is preliminary data.</text>
</comment>
<evidence type="ECO:0000313" key="5">
    <source>
        <dbReference type="Proteomes" id="UP000823485"/>
    </source>
</evidence>
<name>A0ABS2RBN3_9BACI</name>
<evidence type="ECO:0000256" key="2">
    <source>
        <dbReference type="ARBA" id="ARBA00023315"/>
    </source>
</evidence>
<dbReference type="Pfam" id="PF00583">
    <property type="entry name" value="Acetyltransf_1"/>
    <property type="match status" value="1"/>
</dbReference>
<proteinExistence type="predicted"/>
<dbReference type="RefSeq" id="WP_139345587.1">
    <property type="nucleotide sequence ID" value="NZ_JAFBFH010000024.1"/>
</dbReference>
<dbReference type="CDD" id="cd04301">
    <property type="entry name" value="NAT_SF"/>
    <property type="match status" value="1"/>
</dbReference>
<dbReference type="EMBL" id="JAFBFH010000024">
    <property type="protein sequence ID" value="MBM7716233.1"/>
    <property type="molecule type" value="Genomic_DNA"/>
</dbReference>
<evidence type="ECO:0000259" key="3">
    <source>
        <dbReference type="PROSITE" id="PS51186"/>
    </source>
</evidence>
<dbReference type="SUPFAM" id="SSF55729">
    <property type="entry name" value="Acyl-CoA N-acyltransferases (Nat)"/>
    <property type="match status" value="1"/>
</dbReference>
<keyword evidence="2" id="KW-0012">Acyltransferase</keyword>
<feature type="domain" description="N-acetyltransferase" evidence="3">
    <location>
        <begin position="3"/>
        <end position="161"/>
    </location>
</feature>
<dbReference type="InterPro" id="IPR000182">
    <property type="entry name" value="GNAT_dom"/>
</dbReference>
<evidence type="ECO:0000256" key="1">
    <source>
        <dbReference type="ARBA" id="ARBA00022679"/>
    </source>
</evidence>
<dbReference type="PANTHER" id="PTHR43800">
    <property type="entry name" value="PEPTIDYL-LYSINE N-ACETYLTRANSFERASE YJAB"/>
    <property type="match status" value="1"/>
</dbReference>
<evidence type="ECO:0000313" key="4">
    <source>
        <dbReference type="EMBL" id="MBM7716233.1"/>
    </source>
</evidence>
<protein>
    <submittedName>
        <fullName evidence="4">Ribosomal protein S18 acetylase RimI-like enzyme</fullName>
    </submittedName>
</protein>
<dbReference type="PANTHER" id="PTHR43800:SF1">
    <property type="entry name" value="PEPTIDYL-LYSINE N-ACETYLTRANSFERASE YJAB"/>
    <property type="match status" value="1"/>
</dbReference>
<dbReference type="Gene3D" id="3.40.630.30">
    <property type="match status" value="1"/>
</dbReference>
<dbReference type="InterPro" id="IPR016181">
    <property type="entry name" value="Acyl_CoA_acyltransferase"/>
</dbReference>